<gene>
    <name evidence="1" type="ORF">JTZ10_21700</name>
</gene>
<accession>A0AAW4GAY1</accession>
<organism evidence="1 2">
    <name type="scientific">Gordonia rubripertincta</name>
    <name type="common">Rhodococcus corallinus</name>
    <dbReference type="NCBI Taxonomy" id="36822"/>
    <lineage>
        <taxon>Bacteria</taxon>
        <taxon>Bacillati</taxon>
        <taxon>Actinomycetota</taxon>
        <taxon>Actinomycetes</taxon>
        <taxon>Mycobacteriales</taxon>
        <taxon>Gordoniaceae</taxon>
        <taxon>Gordonia</taxon>
    </lineage>
</organism>
<dbReference type="AlphaFoldDB" id="A0AAW4GAY1"/>
<dbReference type="EMBL" id="JAFFGU010000019">
    <property type="protein sequence ID" value="MBM7280363.1"/>
    <property type="molecule type" value="Genomic_DNA"/>
</dbReference>
<evidence type="ECO:0000313" key="2">
    <source>
        <dbReference type="Proteomes" id="UP001195196"/>
    </source>
</evidence>
<name>A0AAW4GAY1_GORRU</name>
<dbReference type="Proteomes" id="UP001195196">
    <property type="component" value="Unassembled WGS sequence"/>
</dbReference>
<evidence type="ECO:0008006" key="3">
    <source>
        <dbReference type="Google" id="ProtNLM"/>
    </source>
</evidence>
<reference evidence="1" key="1">
    <citation type="submission" date="2021-02" db="EMBL/GenBank/DDBJ databases">
        <title>Taxonomy, biology and ecology of Rhodococcus bacteria occurring in California pistachio and other woody hosts as revealed by genome sequence analyses.</title>
        <authorList>
            <person name="Riely B."/>
            <person name="Gai Y."/>
        </authorList>
    </citation>
    <scope>NUCLEOTIDE SEQUENCE</scope>
    <source>
        <strain evidence="1">BP-295</strain>
    </source>
</reference>
<proteinExistence type="predicted"/>
<protein>
    <recommendedName>
        <fullName evidence="3">Head-to-tail stopper</fullName>
    </recommendedName>
</protein>
<sequence length="114" mass="12713">MIPALFDVEHLVFDGEGKDDYGNDIESWGSPEPRKFVTFIDPESDELNLPGHIRDTVDVGIIVLPDFGPVSPRDREVIDGIEYDVVGMPKDFTKNPFRPGFGCYVVTLKVVQSS</sequence>
<comment type="caution">
    <text evidence="1">The sequence shown here is derived from an EMBL/GenBank/DDBJ whole genome shotgun (WGS) entry which is preliminary data.</text>
</comment>
<dbReference type="RefSeq" id="WP_204718926.1">
    <property type="nucleotide sequence ID" value="NZ_JAFFGU010000019.1"/>
</dbReference>
<evidence type="ECO:0000313" key="1">
    <source>
        <dbReference type="EMBL" id="MBM7280363.1"/>
    </source>
</evidence>